<evidence type="ECO:0000313" key="1">
    <source>
        <dbReference type="EMBL" id="KAL3666552.1"/>
    </source>
</evidence>
<dbReference type="Proteomes" id="UP001632037">
    <property type="component" value="Unassembled WGS sequence"/>
</dbReference>
<reference evidence="1 2" key="1">
    <citation type="submission" date="2024-09" db="EMBL/GenBank/DDBJ databases">
        <title>Genome sequencing and assembly of Phytophthora oleae, isolate VK10A, causative agent of rot of olive drupes.</title>
        <authorList>
            <person name="Conti Taguali S."/>
            <person name="Riolo M."/>
            <person name="La Spada F."/>
            <person name="Cacciola S.O."/>
            <person name="Dionisio G."/>
        </authorList>
    </citation>
    <scope>NUCLEOTIDE SEQUENCE [LARGE SCALE GENOMIC DNA]</scope>
    <source>
        <strain evidence="1 2">VK10A</strain>
    </source>
</reference>
<organism evidence="1 2">
    <name type="scientific">Phytophthora oleae</name>
    <dbReference type="NCBI Taxonomy" id="2107226"/>
    <lineage>
        <taxon>Eukaryota</taxon>
        <taxon>Sar</taxon>
        <taxon>Stramenopiles</taxon>
        <taxon>Oomycota</taxon>
        <taxon>Peronosporomycetes</taxon>
        <taxon>Peronosporales</taxon>
        <taxon>Peronosporaceae</taxon>
        <taxon>Phytophthora</taxon>
    </lineage>
</organism>
<proteinExistence type="predicted"/>
<dbReference type="EMBL" id="JBIMZQ010000016">
    <property type="protein sequence ID" value="KAL3666552.1"/>
    <property type="molecule type" value="Genomic_DNA"/>
</dbReference>
<name>A0ABD3FJJ0_9STRA</name>
<keyword evidence="2" id="KW-1185">Reference proteome</keyword>
<comment type="caution">
    <text evidence="1">The sequence shown here is derived from an EMBL/GenBank/DDBJ whole genome shotgun (WGS) entry which is preliminary data.</text>
</comment>
<accession>A0ABD3FJJ0</accession>
<sequence length="903" mass="101303">MQEEGASTILRRVESATELLGRAAEVSTEDVSALHELLEELQRAVSGFSSQRVLELSGVQLVNAGVELYNAPRAALGVLAQMEKARQQGGEQRTTFPRYLLAVTRLVAAKIMGLSLICSKDSEKQGKGENKSMQFMDECVDVLRSFGRVGMLMLESASVDCEKCDKYLAMAKEAFSSSMQLWSRIGLSHLTKFKQGLELEHVVDDLWDFCADRVRVLQLVADYSDNSPEEFRDIVSSLHELKMLAPYKAAYASRLIDLMKSVSDGYSQAASPELLVEFTEEALRIGDSLESDTDEHFPEKVASFKQHVLVNLLRSLCATGDLDRAETCYQLIPSNQDPKMLLLMNKLYIDNRQFEKAHRLLQLLFEQDNFEDSLLGARAFAQGFGFSDTGLDIYRELADNYGDAEFAINLDVACNLAFVDNKRYEAMNELKRIGCALLEIGRGDQAADSRHILQVRQTIFDGLQNALNSNLHEDCLKWGDAGLALASTPQDKAMYTRMMSRSCLQLGRNTEAFDWAKKAFAVEASKQSLFNLFQVTLEADLDASEDELVHIIEQLKTRDDFEVEDLLAMGKVASNLGQSRQNIVLHILDDLCHTLTQTDSCSATFPVGIVLQNAAQLVFNKFTQQAEPSDNPETSYYEKFLAYANTLLLQSARQDTVHLKERFGPSSVFEWFFRMSFDIAKSTEDSKYFIVAATIAEQSDVLYGEDSPLKQRCQQCLLAAVSSDMKKIDSLDKNQLLEVLEVINRVGYIESGDTSVAAEVMSYLARAVIAVKLRLFDADTKAILDLCKATQYSASELIEIGELVVYAAKFTEASEVRDSYQFLAGEIFSYGLQKLAQESTTNSSQLSYLLRRLITLAETKTKAHEWFQQLIQMMDSLEIVFSELDLEWFVAKAWNTVSSFTCR</sequence>
<protein>
    <recommendedName>
        <fullName evidence="3">Protein ZIP4 homolog</fullName>
    </recommendedName>
</protein>
<evidence type="ECO:0008006" key="3">
    <source>
        <dbReference type="Google" id="ProtNLM"/>
    </source>
</evidence>
<evidence type="ECO:0000313" key="2">
    <source>
        <dbReference type="Proteomes" id="UP001632037"/>
    </source>
</evidence>
<dbReference type="AlphaFoldDB" id="A0ABD3FJJ0"/>
<gene>
    <name evidence="1" type="ORF">V7S43_008181</name>
</gene>